<feature type="compositionally biased region" description="Pro residues" evidence="1">
    <location>
        <begin position="454"/>
        <end position="476"/>
    </location>
</feature>
<feature type="region of interest" description="Disordered" evidence="1">
    <location>
        <begin position="1078"/>
        <end position="1098"/>
    </location>
</feature>
<evidence type="ECO:0000313" key="3">
    <source>
        <dbReference type="Proteomes" id="UP001165090"/>
    </source>
</evidence>
<comment type="caution">
    <text evidence="2">The sequence shown here is derived from an EMBL/GenBank/DDBJ whole genome shotgun (WGS) entry which is preliminary data.</text>
</comment>
<evidence type="ECO:0000256" key="1">
    <source>
        <dbReference type="SAM" id="MobiDB-lite"/>
    </source>
</evidence>
<feature type="compositionally biased region" description="Pro residues" evidence="1">
    <location>
        <begin position="955"/>
        <end position="973"/>
    </location>
</feature>
<organism evidence="2 3">
    <name type="scientific">Volvox africanus</name>
    <dbReference type="NCBI Taxonomy" id="51714"/>
    <lineage>
        <taxon>Eukaryota</taxon>
        <taxon>Viridiplantae</taxon>
        <taxon>Chlorophyta</taxon>
        <taxon>core chlorophytes</taxon>
        <taxon>Chlorophyceae</taxon>
        <taxon>CS clade</taxon>
        <taxon>Chlamydomonadales</taxon>
        <taxon>Volvocaceae</taxon>
        <taxon>Volvox</taxon>
    </lineage>
</organism>
<feature type="compositionally biased region" description="Low complexity" evidence="1">
    <location>
        <begin position="671"/>
        <end position="680"/>
    </location>
</feature>
<feature type="region of interest" description="Disordered" evidence="1">
    <location>
        <begin position="1438"/>
        <end position="1459"/>
    </location>
</feature>
<feature type="region of interest" description="Disordered" evidence="1">
    <location>
        <begin position="1164"/>
        <end position="1188"/>
    </location>
</feature>
<feature type="compositionally biased region" description="Pro residues" evidence="1">
    <location>
        <begin position="173"/>
        <end position="182"/>
    </location>
</feature>
<name>A0ABQ5SKD8_9CHLO</name>
<feature type="compositionally biased region" description="Low complexity" evidence="1">
    <location>
        <begin position="157"/>
        <end position="168"/>
    </location>
</feature>
<feature type="region of interest" description="Disordered" evidence="1">
    <location>
        <begin position="157"/>
        <end position="191"/>
    </location>
</feature>
<feature type="region of interest" description="Disordered" evidence="1">
    <location>
        <begin position="238"/>
        <end position="272"/>
    </location>
</feature>
<protein>
    <submittedName>
        <fullName evidence="2">Uncharacterized protein</fullName>
    </submittedName>
</protein>
<accession>A0ABQ5SKD8</accession>
<dbReference type="Proteomes" id="UP001165090">
    <property type="component" value="Unassembled WGS sequence"/>
</dbReference>
<feature type="compositionally biased region" description="Low complexity" evidence="1">
    <location>
        <begin position="1449"/>
        <end position="1459"/>
    </location>
</feature>
<feature type="region of interest" description="Disordered" evidence="1">
    <location>
        <begin position="671"/>
        <end position="711"/>
    </location>
</feature>
<feature type="region of interest" description="Disordered" evidence="1">
    <location>
        <begin position="938"/>
        <end position="973"/>
    </location>
</feature>
<feature type="region of interest" description="Disordered" evidence="1">
    <location>
        <begin position="900"/>
        <end position="919"/>
    </location>
</feature>
<dbReference type="EMBL" id="BSDZ01000094">
    <property type="protein sequence ID" value="GLI70455.1"/>
    <property type="molecule type" value="Genomic_DNA"/>
</dbReference>
<proteinExistence type="predicted"/>
<keyword evidence="3" id="KW-1185">Reference proteome</keyword>
<reference evidence="2 3" key="1">
    <citation type="journal article" date="2023" name="IScience">
        <title>Expanded male sex-determining region conserved during the evolution of homothallism in the green alga Volvox.</title>
        <authorList>
            <person name="Yamamoto K."/>
            <person name="Matsuzaki R."/>
            <person name="Mahakham W."/>
            <person name="Heman W."/>
            <person name="Sekimoto H."/>
            <person name="Kawachi M."/>
            <person name="Minakuchi Y."/>
            <person name="Toyoda A."/>
            <person name="Nozaki H."/>
        </authorList>
    </citation>
    <scope>NUCLEOTIDE SEQUENCE [LARGE SCALE GENOMIC DNA]</scope>
    <source>
        <strain evidence="2 3">NIES-4468</strain>
    </source>
</reference>
<evidence type="ECO:0000313" key="2">
    <source>
        <dbReference type="EMBL" id="GLI70455.1"/>
    </source>
</evidence>
<sequence>MEIGSAFGRTDLGGETFNVFDGFLENEGVWDSALGDEDKLLSCIVRGIDQHTARLSAPGSTESHDIDIDTVDWNAIYSAHGLDSPIMSPRYSLQLSGTPNGTTTTPPTFRLPWQQTRQATATATIPPAPGARFSLSGATHTQDRALPVLAAACNGSGLGSASSASGNGESPLCEPPGCPPSAPSTAAWQSSPTWHPSLALATHHTASWFLANNSVAPRADAITSTIATPTAAVAAIAPDDAGRSSSDENDSGGCGGSPGAARPASMPAPTIRPAPIRIPVDVASLAHAMAAAPAAPLSTFPTSGTCSSATASIAMAATPPAVDDGMGVCHSSCADTAATVPITGPLPLLPSHDGGSIAVSAPAVCVISPPPPPPPQPPTATAVAAGTAASPGKACDIQPGELVPVLSQSSACGAAADFSDGNSRTAAVVEDQSSPRPAAPPPRSPAGGPYGSTPVPPNFAPQPPPLPESLPSPPPGTHARQLARAAAAIAAAAMLRQPPPDLEAMGLLPPGFPQSRLPVLQFPKATMPYQQQQYSGAARSCISNACCDGGCGRNTSAANASWNPVCSGCAYRSGSGGCWYTEGPNRGWQQLAQRHHPYRRVQCGNGYYAGSNVHTPATSPYQRPQCAVPGTATGYYHSCPTAAAPSSQPQHRNLGLAAPWYLSHGDEAAALAPAQPAQELSPSCASSGGGHDCSGGVRQQHGGPLQGSGGVQAQRLTYGAVRVVKDASSRAVDGSGAVLRDDRPAAEVAGMNVDARTSSNGGSCIPDDMPRLDLTAEVDDNEAGMQLLQELLHAPSSNGVPSKSIAGSAMAPPPPHTIWYSSPWRDRPVVLTPAQSYAAPCSDNTRGVAVLQTPPPPPPYPSPCPSLNGRRDIQTVQAPSTCSLPYGRGQARSQQLEWHFGSRPNSTTAPPLACSPPPDPSNSRCFCPECRRKYASGSACTQGPRPSGAATSSPALPPPPPPVPTYPPQLPPCPSTPYMSAPSSFSRITLHGSGSTTRCTLPCCNPSLAAAAAPPPPPPSRPPPLSAEASPWTQSRCVLPCCNPAVQRRWAGDVVQGSGPGCSTATCEGVCNGPGCQPPPSGQGAQSNLQSPLPPAPLPLQTAVRRALLFPPIHSPMMAMAMEASATNVGVPGVHGETLASGVVPHPPPESHPLLPQLRPDLHHPRLLPLQQPGSRPASISAPEQPFVTDFSTHPFPHLHHQYQHHQHQQRQHQYGGLRKTYTASSLPCSRNGAVSSNINDSGDGGGGCGGCGSGGGGNGGGGEHYVPLPLPSDTAASAAGAGLDRILSPSSSSYISPQKPPLPHLEVSQAGAGHWGPEALAMRQLEAGPAAAAGGLVEGVSCIASRLTQVSPAIVGGKRAAPVALQSQPAAQPSMPVAVYNGGGSQPCRINWQLAQTQQHQELLPLPGYVARHQHQHQPPESPNVQPHIALLPNSQDWHQQHRHPLWHQHQQQLQQQH</sequence>
<feature type="region of interest" description="Disordered" evidence="1">
    <location>
        <begin position="417"/>
        <end position="483"/>
    </location>
</feature>
<gene>
    <name evidence="2" type="ORF">VaNZ11_015317</name>
</gene>